<evidence type="ECO:0000313" key="1">
    <source>
        <dbReference type="EMBL" id="JAC69702.1"/>
    </source>
</evidence>
<accession>A0A061R9U9</accession>
<sequence length="56" mass="6614">IARNVEKGRVRPNLKHMANTLSERKYLSTAIQRMKYFSVWRAHGQPLCRCCLSHTR</sequence>
<protein>
    <submittedName>
        <fullName evidence="1">Uncharacterized protein</fullName>
    </submittedName>
</protein>
<name>A0A061R9U9_9CHLO</name>
<reference evidence="1" key="1">
    <citation type="submission" date="2014-05" db="EMBL/GenBank/DDBJ databases">
        <title>The transcriptome of the halophilic microalga Tetraselmis sp. GSL018 isolated from the Great Salt Lake, Utah.</title>
        <authorList>
            <person name="Jinkerson R.E."/>
            <person name="D'Adamo S."/>
            <person name="Posewitz M.C."/>
        </authorList>
    </citation>
    <scope>NUCLEOTIDE SEQUENCE</scope>
    <source>
        <strain evidence="1">GSL018</strain>
    </source>
</reference>
<organism evidence="1">
    <name type="scientific">Tetraselmis sp. GSL018</name>
    <dbReference type="NCBI Taxonomy" id="582737"/>
    <lineage>
        <taxon>Eukaryota</taxon>
        <taxon>Viridiplantae</taxon>
        <taxon>Chlorophyta</taxon>
        <taxon>core chlorophytes</taxon>
        <taxon>Chlorodendrophyceae</taxon>
        <taxon>Chlorodendrales</taxon>
        <taxon>Chlorodendraceae</taxon>
        <taxon>Tetraselmis</taxon>
    </lineage>
</organism>
<proteinExistence type="predicted"/>
<gene>
    <name evidence="1" type="ORF">TSPGSL018_5747</name>
</gene>
<dbReference type="AlphaFoldDB" id="A0A061R9U9"/>
<dbReference type="EMBL" id="GBEZ01016554">
    <property type="protein sequence ID" value="JAC69702.1"/>
    <property type="molecule type" value="Transcribed_RNA"/>
</dbReference>
<feature type="non-terminal residue" evidence="1">
    <location>
        <position position="1"/>
    </location>
</feature>